<accession>A0A9J7YSV6</accession>
<dbReference type="PANTHER" id="PTHR14554:SF1">
    <property type="entry name" value="CHROMOSOME 11 OPEN READING FRAME 98"/>
    <property type="match status" value="1"/>
</dbReference>
<protein>
    <submittedName>
        <fullName evidence="2">Uncharacterized protein</fullName>
    </submittedName>
</protein>
<feature type="region of interest" description="Disordered" evidence="1">
    <location>
        <begin position="78"/>
        <end position="108"/>
    </location>
</feature>
<reference evidence="2" key="1">
    <citation type="submission" date="2025-08" db="UniProtKB">
        <authorList>
            <consortium name="Ensembl"/>
        </authorList>
    </citation>
    <scope>IDENTIFICATION</scope>
</reference>
<sequence length="203" mass="22520">MRSESGDFYYAQLSGAGFRFLRHSSSSMGPGAKINRPKTELAKKLFKRRRVLSLEKRRKKRIVGAVIDRDIITKHHLKKRRCVPPRPVPVPSPPRPAPPRPVPSRPVPSRITHRALIVFLCVPQLQLQSQHHALGEEAEEADQAAGAHGAGEDRSGSRDAEEAPGSQETQESSEEAHRDDGRGIERITDTSTPVQLSLYVCVC</sequence>
<feature type="compositionally biased region" description="Basic and acidic residues" evidence="1">
    <location>
        <begin position="150"/>
        <end position="161"/>
    </location>
</feature>
<reference evidence="2" key="2">
    <citation type="submission" date="2025-09" db="UniProtKB">
        <authorList>
            <consortium name="Ensembl"/>
        </authorList>
    </citation>
    <scope>IDENTIFICATION</scope>
</reference>
<name>A0A9J7YSV6_CYPCA</name>
<dbReference type="Pfam" id="PF17719">
    <property type="entry name" value="DUF5564"/>
    <property type="match status" value="1"/>
</dbReference>
<feature type="compositionally biased region" description="Basic and acidic residues" evidence="1">
    <location>
        <begin position="174"/>
        <end position="188"/>
    </location>
</feature>
<dbReference type="PANTHER" id="PTHR14554">
    <property type="entry name" value="GENE, 49416-RELATED"/>
    <property type="match status" value="1"/>
</dbReference>
<dbReference type="AlphaFoldDB" id="A0A9J7YSV6"/>
<dbReference type="Ensembl" id="ENSCCRT00000110928.1">
    <property type="protein sequence ID" value="ENSCCRP00000122221.1"/>
    <property type="gene ID" value="ENSCCRG00000053557.1"/>
</dbReference>
<feature type="region of interest" description="Disordered" evidence="1">
    <location>
        <begin position="132"/>
        <end position="189"/>
    </location>
</feature>
<evidence type="ECO:0000256" key="1">
    <source>
        <dbReference type="SAM" id="MobiDB-lite"/>
    </source>
</evidence>
<dbReference type="InterPro" id="IPR037691">
    <property type="entry name" value="C11orf98"/>
</dbReference>
<feature type="compositionally biased region" description="Pro residues" evidence="1">
    <location>
        <begin position="84"/>
        <end position="106"/>
    </location>
</feature>
<evidence type="ECO:0000313" key="3">
    <source>
        <dbReference type="Proteomes" id="UP001108240"/>
    </source>
</evidence>
<dbReference type="Proteomes" id="UP001108240">
    <property type="component" value="Unplaced"/>
</dbReference>
<keyword evidence="3" id="KW-1185">Reference proteome</keyword>
<proteinExistence type="predicted"/>
<organism evidence="2 3">
    <name type="scientific">Cyprinus carpio carpio</name>
    <dbReference type="NCBI Taxonomy" id="630221"/>
    <lineage>
        <taxon>Eukaryota</taxon>
        <taxon>Metazoa</taxon>
        <taxon>Chordata</taxon>
        <taxon>Craniata</taxon>
        <taxon>Vertebrata</taxon>
        <taxon>Euteleostomi</taxon>
        <taxon>Actinopterygii</taxon>
        <taxon>Neopterygii</taxon>
        <taxon>Teleostei</taxon>
        <taxon>Ostariophysi</taxon>
        <taxon>Cypriniformes</taxon>
        <taxon>Cyprinidae</taxon>
        <taxon>Cyprininae</taxon>
        <taxon>Cyprinus</taxon>
    </lineage>
</organism>
<evidence type="ECO:0000313" key="2">
    <source>
        <dbReference type="Ensembl" id="ENSCCRP00000122221.1"/>
    </source>
</evidence>